<evidence type="ECO:0000256" key="2">
    <source>
        <dbReference type="ARBA" id="ARBA00022729"/>
    </source>
</evidence>
<comment type="caution">
    <text evidence="4">The sequence shown here is derived from an EMBL/GenBank/DDBJ whole genome shotgun (WGS) entry which is preliminary data.</text>
</comment>
<dbReference type="AlphaFoldDB" id="A0AAD8KGG7"/>
<evidence type="ECO:0000256" key="3">
    <source>
        <dbReference type="SAM" id="SignalP"/>
    </source>
</evidence>
<name>A0AAD8KGG7_TARER</name>
<sequence length="155" mass="17069">MGSLRLFLFTFSLIIVPLLSASNEKTNILDANKSKTDQVLNPLYQCDIYPRVCRARGGVAPDCCKKKCVNVETDCLNCGSCGKKCKSGETCCKGKCVDLWSSRSNCGLCGMKCRYNETCCKGKCRNIYFDNKNCGACHNKCKHGESCAFGMCNYA</sequence>
<protein>
    <recommendedName>
        <fullName evidence="6">Stigma-specific STIG1-like protein 1</fullName>
    </recommendedName>
</protein>
<keyword evidence="5" id="KW-1185">Reference proteome</keyword>
<dbReference type="PANTHER" id="PTHR33227:SF21">
    <property type="entry name" value="F12F1.21 PROTEIN"/>
    <property type="match status" value="1"/>
</dbReference>
<evidence type="ECO:0008006" key="6">
    <source>
        <dbReference type="Google" id="ProtNLM"/>
    </source>
</evidence>
<proteinExistence type="inferred from homology"/>
<dbReference type="InterPro" id="IPR006969">
    <property type="entry name" value="Stig-like"/>
</dbReference>
<evidence type="ECO:0000313" key="4">
    <source>
        <dbReference type="EMBL" id="KAK1422579.1"/>
    </source>
</evidence>
<keyword evidence="2 3" id="KW-0732">Signal</keyword>
<evidence type="ECO:0000313" key="5">
    <source>
        <dbReference type="Proteomes" id="UP001229421"/>
    </source>
</evidence>
<dbReference type="PANTHER" id="PTHR33227">
    <property type="entry name" value="STIGMA-SPECIFIC STIG1-LIKE PROTEIN 3"/>
    <property type="match status" value="1"/>
</dbReference>
<comment type="similarity">
    <text evidence="1">Belongs to the STIG1 family.</text>
</comment>
<dbReference type="Proteomes" id="UP001229421">
    <property type="component" value="Unassembled WGS sequence"/>
</dbReference>
<dbReference type="EMBL" id="JAUHHV010000005">
    <property type="protein sequence ID" value="KAK1422579.1"/>
    <property type="molecule type" value="Genomic_DNA"/>
</dbReference>
<evidence type="ECO:0000256" key="1">
    <source>
        <dbReference type="ARBA" id="ARBA00006010"/>
    </source>
</evidence>
<accession>A0AAD8KGG7</accession>
<reference evidence="4" key="1">
    <citation type="journal article" date="2023" name="bioRxiv">
        <title>Improved chromosome-level genome assembly for marigold (Tagetes erecta).</title>
        <authorList>
            <person name="Jiang F."/>
            <person name="Yuan L."/>
            <person name="Wang S."/>
            <person name="Wang H."/>
            <person name="Xu D."/>
            <person name="Wang A."/>
            <person name="Fan W."/>
        </authorList>
    </citation>
    <scope>NUCLEOTIDE SEQUENCE</scope>
    <source>
        <strain evidence="4">WSJ</strain>
        <tissue evidence="4">Leaf</tissue>
    </source>
</reference>
<feature type="signal peptide" evidence="3">
    <location>
        <begin position="1"/>
        <end position="21"/>
    </location>
</feature>
<feature type="chain" id="PRO_5041913166" description="Stigma-specific STIG1-like protein 1" evidence="3">
    <location>
        <begin position="22"/>
        <end position="155"/>
    </location>
</feature>
<gene>
    <name evidence="4" type="ORF">QVD17_17862</name>
</gene>
<organism evidence="4 5">
    <name type="scientific">Tagetes erecta</name>
    <name type="common">African marigold</name>
    <dbReference type="NCBI Taxonomy" id="13708"/>
    <lineage>
        <taxon>Eukaryota</taxon>
        <taxon>Viridiplantae</taxon>
        <taxon>Streptophyta</taxon>
        <taxon>Embryophyta</taxon>
        <taxon>Tracheophyta</taxon>
        <taxon>Spermatophyta</taxon>
        <taxon>Magnoliopsida</taxon>
        <taxon>eudicotyledons</taxon>
        <taxon>Gunneridae</taxon>
        <taxon>Pentapetalae</taxon>
        <taxon>asterids</taxon>
        <taxon>campanulids</taxon>
        <taxon>Asterales</taxon>
        <taxon>Asteraceae</taxon>
        <taxon>Asteroideae</taxon>
        <taxon>Heliantheae alliance</taxon>
        <taxon>Tageteae</taxon>
        <taxon>Tagetes</taxon>
    </lineage>
</organism>
<dbReference type="Pfam" id="PF04885">
    <property type="entry name" value="Stig1"/>
    <property type="match status" value="1"/>
</dbReference>